<evidence type="ECO:0000313" key="3">
    <source>
        <dbReference type="Proteomes" id="UP000275385"/>
    </source>
</evidence>
<dbReference type="PANTHER" id="PTHR39398">
    <property type="entry name" value="YALI0F14311P"/>
    <property type="match status" value="1"/>
</dbReference>
<sequence length="297" mass="33453">MQKRRDIGSRTSSSGSWNRLRPVTQDPLEEFGLPSKGDKRLLNHQNQERFYARIAERYMSFCTEAGDPSSLLAAFSSLALTESKSTNNNPAPSPSPTTRTNPNTLPLLLTALRKLREGLVASARHDSFAVQVYLFNIRLGILASHPETYHPALLHLLRAIHPVHPLTVVELSEAVSYLILDAACRRGDLAAAYALRNKYRLKDAKVDTVLAALVHDDWVRFWRVKKEVDGHRAKLLELAERDVRKRMLKAFGRAYLSVDRAFLERSAGMDWDVLKAGYGVGWEVDGERVVIRRVGGR</sequence>
<organism evidence="2 3">
    <name type="scientific">Coniochaeta pulveracea</name>
    <dbReference type="NCBI Taxonomy" id="177199"/>
    <lineage>
        <taxon>Eukaryota</taxon>
        <taxon>Fungi</taxon>
        <taxon>Dikarya</taxon>
        <taxon>Ascomycota</taxon>
        <taxon>Pezizomycotina</taxon>
        <taxon>Sordariomycetes</taxon>
        <taxon>Sordariomycetidae</taxon>
        <taxon>Coniochaetales</taxon>
        <taxon>Coniochaetaceae</taxon>
        <taxon>Coniochaeta</taxon>
    </lineage>
</organism>
<gene>
    <name evidence="2" type="ORF">DL546_007993</name>
</gene>
<evidence type="ECO:0000256" key="1">
    <source>
        <dbReference type="SAM" id="MobiDB-lite"/>
    </source>
</evidence>
<protein>
    <recommendedName>
        <fullName evidence="4">CSN8/PSMD8/EIF3K domain-containing protein</fullName>
    </recommendedName>
</protein>
<feature type="region of interest" description="Disordered" evidence="1">
    <location>
        <begin position="1"/>
        <end position="39"/>
    </location>
</feature>
<feature type="region of interest" description="Disordered" evidence="1">
    <location>
        <begin position="83"/>
        <end position="103"/>
    </location>
</feature>
<reference evidence="2 3" key="1">
    <citation type="submission" date="2018-08" db="EMBL/GenBank/DDBJ databases">
        <title>Draft genome of the lignicolous fungus Coniochaeta pulveracea.</title>
        <authorList>
            <person name="Borstlap C.J."/>
            <person name="De Witt R.N."/>
            <person name="Botha A."/>
            <person name="Volschenk H."/>
        </authorList>
    </citation>
    <scope>NUCLEOTIDE SEQUENCE [LARGE SCALE GENOMIC DNA]</scope>
    <source>
        <strain evidence="2 3">CAB683</strain>
    </source>
</reference>
<dbReference type="Proteomes" id="UP000275385">
    <property type="component" value="Unassembled WGS sequence"/>
</dbReference>
<keyword evidence="3" id="KW-1185">Reference proteome</keyword>
<evidence type="ECO:0000313" key="2">
    <source>
        <dbReference type="EMBL" id="RKU46313.1"/>
    </source>
</evidence>
<name>A0A420YEI0_9PEZI</name>
<dbReference type="OrthoDB" id="2100128at2759"/>
<evidence type="ECO:0008006" key="4">
    <source>
        <dbReference type="Google" id="ProtNLM"/>
    </source>
</evidence>
<dbReference type="PANTHER" id="PTHR39398:SF1">
    <property type="entry name" value="CSN8_PSMD8_EIF3K DOMAIN-CONTAINING PROTEIN"/>
    <property type="match status" value="1"/>
</dbReference>
<dbReference type="AlphaFoldDB" id="A0A420YEI0"/>
<proteinExistence type="predicted"/>
<dbReference type="STRING" id="177199.A0A420YEI0"/>
<dbReference type="EMBL" id="QVQW01000015">
    <property type="protein sequence ID" value="RKU46313.1"/>
    <property type="molecule type" value="Genomic_DNA"/>
</dbReference>
<comment type="caution">
    <text evidence="2">The sequence shown here is derived from an EMBL/GenBank/DDBJ whole genome shotgun (WGS) entry which is preliminary data.</text>
</comment>
<accession>A0A420YEI0</accession>